<evidence type="ECO:0000256" key="9">
    <source>
        <dbReference type="ARBA" id="ARBA00023136"/>
    </source>
</evidence>
<feature type="domain" description="TonB C-terminal" evidence="12">
    <location>
        <begin position="52"/>
        <end position="147"/>
    </location>
</feature>
<feature type="region of interest" description="Disordered" evidence="10">
    <location>
        <begin position="257"/>
        <end position="276"/>
    </location>
</feature>
<sequence length="276" mass="29909">MSPRPPRPALLPATPTPARRRAVLLPGLALLLLLSTAARAQPVADAAPAARAKATAPVAVRTVSPEHPPELLKTLTNGDAVLECLVDVDGEVRDIKVVSETHPGFAAAAEEALLQWEFKPATLDGHPKAQRIVIPFEFRLSRDQMLASVAGRPVFMEVTETIIPAQQLPQWPRPVDFFVPRYPASLAGTGKYGKAVVNVTIDKEGKVINPRLVKATYPEFGMPAMATATQLRFAPQVMADGRKIYVSMDIQFDFEAPKEKSAKEADPAEGKAKKKK</sequence>
<dbReference type="InterPro" id="IPR037682">
    <property type="entry name" value="TonB_C"/>
</dbReference>
<protein>
    <submittedName>
        <fullName evidence="13">Transport protein TonB</fullName>
    </submittedName>
</protein>
<evidence type="ECO:0000256" key="10">
    <source>
        <dbReference type="SAM" id="MobiDB-lite"/>
    </source>
</evidence>
<dbReference type="STRING" id="1838286.Verru16b_00720"/>
<evidence type="ECO:0000256" key="1">
    <source>
        <dbReference type="ARBA" id="ARBA00004383"/>
    </source>
</evidence>
<dbReference type="PANTHER" id="PTHR33446">
    <property type="entry name" value="PROTEIN TONB-RELATED"/>
    <property type="match status" value="1"/>
</dbReference>
<dbReference type="PANTHER" id="PTHR33446:SF2">
    <property type="entry name" value="PROTEIN TONB"/>
    <property type="match status" value="1"/>
</dbReference>
<dbReference type="Pfam" id="PF03544">
    <property type="entry name" value="TonB_C"/>
    <property type="match status" value="2"/>
</dbReference>
<gene>
    <name evidence="13" type="ORF">Verru16b_00720</name>
</gene>
<dbReference type="RefSeq" id="WP_083270072.1">
    <property type="nucleotide sequence ID" value="NZ_CP016094.1"/>
</dbReference>
<keyword evidence="4" id="KW-1003">Cell membrane</keyword>
<dbReference type="GO" id="GO:0015031">
    <property type="term" value="P:protein transport"/>
    <property type="evidence" value="ECO:0007669"/>
    <property type="project" value="UniProtKB-KW"/>
</dbReference>
<proteinExistence type="inferred from homology"/>
<keyword evidence="5" id="KW-0997">Cell inner membrane</keyword>
<evidence type="ECO:0000256" key="3">
    <source>
        <dbReference type="ARBA" id="ARBA00022448"/>
    </source>
</evidence>
<evidence type="ECO:0000256" key="4">
    <source>
        <dbReference type="ARBA" id="ARBA00022475"/>
    </source>
</evidence>
<evidence type="ECO:0000256" key="11">
    <source>
        <dbReference type="SAM" id="SignalP"/>
    </source>
</evidence>
<dbReference type="AlphaFoldDB" id="A0A1D8AS04"/>
<dbReference type="NCBIfam" id="TIGR01352">
    <property type="entry name" value="tonB_Cterm"/>
    <property type="match status" value="2"/>
</dbReference>
<dbReference type="EMBL" id="CP016094">
    <property type="protein sequence ID" value="AOS43668.1"/>
    <property type="molecule type" value="Genomic_DNA"/>
</dbReference>
<evidence type="ECO:0000313" key="13">
    <source>
        <dbReference type="EMBL" id="AOS43668.1"/>
    </source>
</evidence>
<accession>A0A1D8AS04</accession>
<name>A0A1D8AS04_9BACT</name>
<dbReference type="KEGG" id="obg:Verru16b_00720"/>
<keyword evidence="8" id="KW-1133">Transmembrane helix</keyword>
<feature type="domain" description="TonB C-terminal" evidence="12">
    <location>
        <begin position="167"/>
        <end position="261"/>
    </location>
</feature>
<organism evidence="13 14">
    <name type="scientific">Lacunisphaera limnophila</name>
    <dbReference type="NCBI Taxonomy" id="1838286"/>
    <lineage>
        <taxon>Bacteria</taxon>
        <taxon>Pseudomonadati</taxon>
        <taxon>Verrucomicrobiota</taxon>
        <taxon>Opitutia</taxon>
        <taxon>Opitutales</taxon>
        <taxon>Opitutaceae</taxon>
        <taxon>Lacunisphaera</taxon>
    </lineage>
</organism>
<dbReference type="InterPro" id="IPR051045">
    <property type="entry name" value="TonB-dependent_transducer"/>
</dbReference>
<dbReference type="GO" id="GO:0031992">
    <property type="term" value="F:energy transducer activity"/>
    <property type="evidence" value="ECO:0007669"/>
    <property type="project" value="TreeGrafter"/>
</dbReference>
<dbReference type="InterPro" id="IPR006260">
    <property type="entry name" value="TonB/TolA_C"/>
</dbReference>
<evidence type="ECO:0000256" key="8">
    <source>
        <dbReference type="ARBA" id="ARBA00022989"/>
    </source>
</evidence>
<evidence type="ECO:0000256" key="7">
    <source>
        <dbReference type="ARBA" id="ARBA00022927"/>
    </source>
</evidence>
<dbReference type="GO" id="GO:0098797">
    <property type="term" value="C:plasma membrane protein complex"/>
    <property type="evidence" value="ECO:0007669"/>
    <property type="project" value="TreeGrafter"/>
</dbReference>
<keyword evidence="3" id="KW-0813">Transport</keyword>
<feature type="signal peptide" evidence="11">
    <location>
        <begin position="1"/>
        <end position="40"/>
    </location>
</feature>
<evidence type="ECO:0000256" key="2">
    <source>
        <dbReference type="ARBA" id="ARBA00006555"/>
    </source>
</evidence>
<keyword evidence="14" id="KW-1185">Reference proteome</keyword>
<feature type="chain" id="PRO_5009105013" evidence="11">
    <location>
        <begin position="41"/>
        <end position="276"/>
    </location>
</feature>
<evidence type="ECO:0000256" key="6">
    <source>
        <dbReference type="ARBA" id="ARBA00022692"/>
    </source>
</evidence>
<keyword evidence="6" id="KW-0812">Transmembrane</keyword>
<comment type="subcellular location">
    <subcellularLocation>
        <location evidence="1">Cell inner membrane</location>
        <topology evidence="1">Single-pass membrane protein</topology>
        <orientation evidence="1">Periplasmic side</orientation>
    </subcellularLocation>
</comment>
<dbReference type="GO" id="GO:0055085">
    <property type="term" value="P:transmembrane transport"/>
    <property type="evidence" value="ECO:0007669"/>
    <property type="project" value="InterPro"/>
</dbReference>
<keyword evidence="11" id="KW-0732">Signal</keyword>
<dbReference type="PROSITE" id="PS52015">
    <property type="entry name" value="TONB_CTD"/>
    <property type="match status" value="2"/>
</dbReference>
<reference evidence="13 14" key="1">
    <citation type="submission" date="2016-06" db="EMBL/GenBank/DDBJ databases">
        <title>Three novel species with peptidoglycan cell walls form the new genus Lacunisphaera gen. nov. in the family Opitutaceae of the verrucomicrobial subdivision 4.</title>
        <authorList>
            <person name="Rast P."/>
            <person name="Gloeckner I."/>
            <person name="Jogler M."/>
            <person name="Boedeker C."/>
            <person name="Jeske O."/>
            <person name="Wiegand S."/>
            <person name="Reinhardt R."/>
            <person name="Schumann P."/>
            <person name="Rohde M."/>
            <person name="Spring S."/>
            <person name="Gloeckner F.O."/>
            <person name="Jogler C."/>
        </authorList>
    </citation>
    <scope>NUCLEOTIDE SEQUENCE [LARGE SCALE GENOMIC DNA]</scope>
    <source>
        <strain evidence="13 14">IG16b</strain>
    </source>
</reference>
<evidence type="ECO:0000259" key="12">
    <source>
        <dbReference type="PROSITE" id="PS52015"/>
    </source>
</evidence>
<dbReference type="Gene3D" id="3.30.1150.10">
    <property type="match status" value="2"/>
</dbReference>
<dbReference type="SUPFAM" id="SSF74653">
    <property type="entry name" value="TolA/TonB C-terminal domain"/>
    <property type="match status" value="2"/>
</dbReference>
<dbReference type="Proteomes" id="UP000095228">
    <property type="component" value="Chromosome"/>
</dbReference>
<dbReference type="OrthoDB" id="192928at2"/>
<evidence type="ECO:0000313" key="14">
    <source>
        <dbReference type="Proteomes" id="UP000095228"/>
    </source>
</evidence>
<keyword evidence="9" id="KW-0472">Membrane</keyword>
<evidence type="ECO:0000256" key="5">
    <source>
        <dbReference type="ARBA" id="ARBA00022519"/>
    </source>
</evidence>
<keyword evidence="7" id="KW-0653">Protein transport</keyword>
<comment type="similarity">
    <text evidence="2">Belongs to the TonB family.</text>
</comment>